<sequence>MVVVLQTDAIAVFFVCQDQAVVLAELVDYYIGLSYLSYYYAELLP</sequence>
<dbReference type="AlphaFoldDB" id="A0A2R8F306"/>
<name>A0A2R8F306_ORITS</name>
<proteinExistence type="predicted"/>
<dbReference type="Proteomes" id="UP000244889">
    <property type="component" value="Unassembled WGS sequence"/>
</dbReference>
<gene>
    <name evidence="1" type="ORF">FPW1038_01801</name>
</gene>
<evidence type="ECO:0000313" key="2">
    <source>
        <dbReference type="Proteomes" id="UP000244889"/>
    </source>
</evidence>
<organism evidence="1 2">
    <name type="scientific">Orientia tsutsugamushi</name>
    <name type="common">Rickettsia tsutsugamushi</name>
    <dbReference type="NCBI Taxonomy" id="784"/>
    <lineage>
        <taxon>Bacteria</taxon>
        <taxon>Pseudomonadati</taxon>
        <taxon>Pseudomonadota</taxon>
        <taxon>Alphaproteobacteria</taxon>
        <taxon>Rickettsiales</taxon>
        <taxon>Rickettsiaceae</taxon>
        <taxon>Rickettsieae</taxon>
        <taxon>Orientia</taxon>
    </lineage>
</organism>
<reference evidence="2" key="1">
    <citation type="submission" date="2018-03" db="EMBL/GenBank/DDBJ databases">
        <authorList>
            <person name="Batty M. E."/>
            <person name="Batty M E."/>
        </authorList>
    </citation>
    <scope>NUCLEOTIDE SEQUENCE [LARGE SCALE GENOMIC DNA]</scope>
</reference>
<dbReference type="EMBL" id="OOHR01000014">
    <property type="protein sequence ID" value="SPM45583.1"/>
    <property type="molecule type" value="Genomic_DNA"/>
</dbReference>
<protein>
    <submittedName>
        <fullName evidence="1">Uncharacterized protein</fullName>
    </submittedName>
</protein>
<evidence type="ECO:0000313" key="1">
    <source>
        <dbReference type="EMBL" id="SPM45583.1"/>
    </source>
</evidence>
<accession>A0A2R8F306</accession>